<comment type="caution">
    <text evidence="2">The sequence shown here is derived from an EMBL/GenBank/DDBJ whole genome shotgun (WGS) entry which is preliminary data.</text>
</comment>
<keyword evidence="3" id="KW-1185">Reference proteome</keyword>
<dbReference type="Proteomes" id="UP001596328">
    <property type="component" value="Unassembled WGS sequence"/>
</dbReference>
<feature type="compositionally biased region" description="Pro residues" evidence="1">
    <location>
        <begin position="193"/>
        <end position="207"/>
    </location>
</feature>
<protein>
    <submittedName>
        <fullName evidence="2">Uncharacterized protein</fullName>
    </submittedName>
</protein>
<accession>A0ABD5RVX3</accession>
<evidence type="ECO:0000313" key="2">
    <source>
        <dbReference type="EMBL" id="MFC6723123.1"/>
    </source>
</evidence>
<feature type="region of interest" description="Disordered" evidence="1">
    <location>
        <begin position="53"/>
        <end position="72"/>
    </location>
</feature>
<dbReference type="AlphaFoldDB" id="A0ABD5RVX3"/>
<feature type="region of interest" description="Disordered" evidence="1">
    <location>
        <begin position="1"/>
        <end position="25"/>
    </location>
</feature>
<evidence type="ECO:0000313" key="3">
    <source>
        <dbReference type="Proteomes" id="UP001596328"/>
    </source>
</evidence>
<name>A0ABD5RVX3_9EURY</name>
<reference evidence="2 3" key="1">
    <citation type="journal article" date="2019" name="Int. J. Syst. Evol. Microbiol.">
        <title>The Global Catalogue of Microorganisms (GCM) 10K type strain sequencing project: providing services to taxonomists for standard genome sequencing and annotation.</title>
        <authorList>
            <consortium name="The Broad Institute Genomics Platform"/>
            <consortium name="The Broad Institute Genome Sequencing Center for Infectious Disease"/>
            <person name="Wu L."/>
            <person name="Ma J."/>
        </authorList>
    </citation>
    <scope>NUCLEOTIDE SEQUENCE [LARGE SCALE GENOMIC DNA]</scope>
    <source>
        <strain evidence="2 3">NBRC 111368</strain>
    </source>
</reference>
<feature type="compositionally biased region" description="Basic and acidic residues" evidence="1">
    <location>
        <begin position="165"/>
        <end position="180"/>
    </location>
</feature>
<gene>
    <name evidence="2" type="ORF">ACFQE1_01695</name>
</gene>
<sequence length="207" mass="23086">MSVAQQAVLDDFEPETVEGPEWSGRGFGDIPVPVIEISVSEEIVEWCKRHGRERNDSKHDHGQCPDDPEGHHQEGVLAEYAACWFYGVSMDTEIRSDGDDGVDYRVDGSTYDIKSCGFGWEQDLLVPEHCDYRENLPDMYVSASVCMDTGTVRLVGVIDSSDAVDREARDYPRNRPDGKSDNYVVDVDELDPVPLPESGPCPGFDPR</sequence>
<proteinExistence type="predicted"/>
<organism evidence="2 3">
    <name type="scientific">Halobium palmae</name>
    <dbReference type="NCBI Taxonomy" id="1776492"/>
    <lineage>
        <taxon>Archaea</taxon>
        <taxon>Methanobacteriati</taxon>
        <taxon>Methanobacteriota</taxon>
        <taxon>Stenosarchaea group</taxon>
        <taxon>Halobacteria</taxon>
        <taxon>Halobacteriales</taxon>
        <taxon>Haloferacaceae</taxon>
        <taxon>Halobium</taxon>
    </lineage>
</organism>
<feature type="region of interest" description="Disordered" evidence="1">
    <location>
        <begin position="165"/>
        <end position="207"/>
    </location>
</feature>
<dbReference type="EMBL" id="JBHSWU010000005">
    <property type="protein sequence ID" value="MFC6723123.1"/>
    <property type="molecule type" value="Genomic_DNA"/>
</dbReference>
<evidence type="ECO:0000256" key="1">
    <source>
        <dbReference type="SAM" id="MobiDB-lite"/>
    </source>
</evidence>